<organism evidence="3 4">
    <name type="scientific">Anopheles farauti</name>
    <dbReference type="NCBI Taxonomy" id="69004"/>
    <lineage>
        <taxon>Eukaryota</taxon>
        <taxon>Metazoa</taxon>
        <taxon>Ecdysozoa</taxon>
        <taxon>Arthropoda</taxon>
        <taxon>Hexapoda</taxon>
        <taxon>Insecta</taxon>
        <taxon>Pterygota</taxon>
        <taxon>Neoptera</taxon>
        <taxon>Endopterygota</taxon>
        <taxon>Diptera</taxon>
        <taxon>Nematocera</taxon>
        <taxon>Culicoidea</taxon>
        <taxon>Culicidae</taxon>
        <taxon>Anophelinae</taxon>
        <taxon>Anopheles</taxon>
    </lineage>
</organism>
<evidence type="ECO:0000256" key="1">
    <source>
        <dbReference type="SAM" id="MobiDB-lite"/>
    </source>
</evidence>
<feature type="compositionally biased region" description="Polar residues" evidence="1">
    <location>
        <begin position="523"/>
        <end position="533"/>
    </location>
</feature>
<keyword evidence="4" id="KW-1185">Reference proteome</keyword>
<feature type="compositionally biased region" description="Low complexity" evidence="1">
    <location>
        <begin position="401"/>
        <end position="433"/>
    </location>
</feature>
<accession>A0A182QNN4</accession>
<dbReference type="EMBL" id="AXCN02000864">
    <property type="status" value="NOT_ANNOTATED_CDS"/>
    <property type="molecule type" value="Genomic_DNA"/>
</dbReference>
<feature type="compositionally biased region" description="Low complexity" evidence="1">
    <location>
        <begin position="281"/>
        <end position="293"/>
    </location>
</feature>
<feature type="compositionally biased region" description="Polar residues" evidence="1">
    <location>
        <begin position="249"/>
        <end position="259"/>
    </location>
</feature>
<feature type="region of interest" description="Disordered" evidence="1">
    <location>
        <begin position="383"/>
        <end position="533"/>
    </location>
</feature>
<feature type="compositionally biased region" description="Polar residues" evidence="1">
    <location>
        <begin position="473"/>
        <end position="482"/>
    </location>
</feature>
<keyword evidence="2" id="KW-0732">Signal</keyword>
<reference evidence="3" key="2">
    <citation type="submission" date="2020-05" db="UniProtKB">
        <authorList>
            <consortium name="EnsemblMetazoa"/>
        </authorList>
    </citation>
    <scope>IDENTIFICATION</scope>
    <source>
        <strain evidence="3">FAR1</strain>
    </source>
</reference>
<evidence type="ECO:0000313" key="4">
    <source>
        <dbReference type="Proteomes" id="UP000075886"/>
    </source>
</evidence>
<feature type="region of interest" description="Disordered" evidence="1">
    <location>
        <begin position="339"/>
        <end position="367"/>
    </location>
</feature>
<proteinExistence type="predicted"/>
<evidence type="ECO:0000313" key="3">
    <source>
        <dbReference type="EnsemblMetazoa" id="AFAF013825-PA"/>
    </source>
</evidence>
<feature type="region of interest" description="Disordered" evidence="1">
    <location>
        <begin position="165"/>
        <end position="313"/>
    </location>
</feature>
<dbReference type="Proteomes" id="UP000075886">
    <property type="component" value="Unassembled WGS sequence"/>
</dbReference>
<feature type="compositionally biased region" description="Basic residues" evidence="1">
    <location>
        <begin position="173"/>
        <end position="192"/>
    </location>
</feature>
<protein>
    <submittedName>
        <fullName evidence="3">Uncharacterized protein</fullName>
    </submittedName>
</protein>
<name>A0A182QNN4_9DIPT</name>
<reference evidence="4" key="1">
    <citation type="submission" date="2014-01" db="EMBL/GenBank/DDBJ databases">
        <title>The Genome Sequence of Anopheles farauti FAR1 (V2).</title>
        <authorList>
            <consortium name="The Broad Institute Genomics Platform"/>
            <person name="Neafsey D.E."/>
            <person name="Besansky N."/>
            <person name="Howell P."/>
            <person name="Walton C."/>
            <person name="Young S.K."/>
            <person name="Zeng Q."/>
            <person name="Gargeya S."/>
            <person name="Fitzgerald M."/>
            <person name="Haas B."/>
            <person name="Abouelleil A."/>
            <person name="Allen A.W."/>
            <person name="Alvarado L."/>
            <person name="Arachchi H.M."/>
            <person name="Berlin A.M."/>
            <person name="Chapman S.B."/>
            <person name="Gainer-Dewar J."/>
            <person name="Goldberg J."/>
            <person name="Griggs A."/>
            <person name="Gujja S."/>
            <person name="Hansen M."/>
            <person name="Howarth C."/>
            <person name="Imamovic A."/>
            <person name="Ireland A."/>
            <person name="Larimer J."/>
            <person name="McCowan C."/>
            <person name="Murphy C."/>
            <person name="Pearson M."/>
            <person name="Poon T.W."/>
            <person name="Priest M."/>
            <person name="Roberts A."/>
            <person name="Saif S."/>
            <person name="Shea T."/>
            <person name="Sisk P."/>
            <person name="Sykes S."/>
            <person name="Wortman J."/>
            <person name="Nusbaum C."/>
            <person name="Birren B."/>
        </authorList>
    </citation>
    <scope>NUCLEOTIDE SEQUENCE [LARGE SCALE GENOMIC DNA]</scope>
    <source>
        <strain evidence="4">FAR1</strain>
    </source>
</reference>
<feature type="compositionally biased region" description="Polar residues" evidence="1">
    <location>
        <begin position="493"/>
        <end position="507"/>
    </location>
</feature>
<feature type="chain" id="PRO_5045391348" evidence="2">
    <location>
        <begin position="25"/>
        <end position="533"/>
    </location>
</feature>
<dbReference type="VEuPathDB" id="VectorBase:AFAF013825"/>
<feature type="compositionally biased region" description="Basic and acidic residues" evidence="1">
    <location>
        <begin position="508"/>
        <end position="519"/>
    </location>
</feature>
<dbReference type="AlphaFoldDB" id="A0A182QNN4"/>
<evidence type="ECO:0000256" key="2">
    <source>
        <dbReference type="SAM" id="SignalP"/>
    </source>
</evidence>
<feature type="compositionally biased region" description="Basic and acidic residues" evidence="1">
    <location>
        <begin position="206"/>
        <end position="219"/>
    </location>
</feature>
<feature type="signal peptide" evidence="2">
    <location>
        <begin position="1"/>
        <end position="24"/>
    </location>
</feature>
<dbReference type="EnsemblMetazoa" id="AFAF013825-RA">
    <property type="protein sequence ID" value="AFAF013825-PA"/>
    <property type="gene ID" value="AFAF013825"/>
</dbReference>
<sequence>MFAVSRRVRLLLLHPLLLLTPSASRLIMKSSTAVTKSAAFRFMLLVHLFLKVKMCVGFVDAAAAAAVAASDSDINYEDEGDGWLGEQVEAAGGGRAVGLPSWVVPRPASTSVPAPSNLMRWEGPGPGGSTGYRPRMHHVRHEQHYLKPIKVSNPSDKPIVVMNSGEHQAEHHQKSRQHRHHRHHHHHHHHHQERQEQQQHPKHVRKVEPDTTHGKELDMARVSAARQHGPAYRAILGTSPERRDRAYEQSGSYEATNFLSGGRRTGAPESKQIVLNRKRSASSYHSLSSNVLSDGESSSRGDSLGRTSHKIAPKSVNPQSKYYFEELLNNYKSSSPYYKELHQAGGPQTKALATGKRNQRSSAEAVAKSKAIVNDGYLDYNYDDETDDSVQNDAPSGGAMSTSTRAPASTTSTTTTTTSPTTTTTTTTTPRSPILSWDEPDESSGSESNDGTLEGDTGYSSFLQQAYAKGSTPRRNGNNRYNSLAKPPLPPINTLSIRQSQQHNQHGNIDRIDPAKQVHSDPGTGNVNNGNHS</sequence>